<feature type="compositionally biased region" description="Low complexity" evidence="1">
    <location>
        <begin position="486"/>
        <end position="515"/>
    </location>
</feature>
<keyword evidence="2" id="KW-0472">Membrane</keyword>
<feature type="region of interest" description="Disordered" evidence="1">
    <location>
        <begin position="107"/>
        <end position="223"/>
    </location>
</feature>
<feature type="region of interest" description="Disordered" evidence="1">
    <location>
        <begin position="400"/>
        <end position="436"/>
    </location>
</feature>
<accession>A0A430QN02</accession>
<sequence>MSTIRPSDHFGDKPGDQEDSVDFEFFEEHRYNYRIPANFSEIKVLTMLTFLTLSTICFVILICIVFLYEQRESIPGSLKKNDNNNSNLVKANNKTFVVEEKQEGDLYKRNEDLELSDETYHSTEEEEKNKKGIEDENNWVKSPTFHKSVNNSDKSNRNKAVVKDIDSDSVNDDDEEEQSISSGDISNIPRYKNRNVTSRNSPIRQSPNKNNDRKKQTRPSFRIASNSDIFNMNNECINVAQIADALKSFDKKIHRLHIRPPWKDPNSKPLPSDRTTAFYNMYEDYLKYRNQRPLSSLGYSTTKCLNDEIAVRRLYHSTLNRLRQNEKIQLENYELAKRLQKIRPTTGMTKEEQLRDYKKYFITPNSLYPYYKSEFISYRKNSHINQNLIKNKKQINTLKPNEFTSKSVNNNSSYNKYQTSNNNNNNNDKNNLKRSNKDVKEKIKLENSYNSDFKHESHDSHSSTLNHQVKYSKQFNKPIIVKQQQSSNNRPSSSSSSTSSTSSSSFNSSSELSVK</sequence>
<feature type="compositionally biased region" description="Polar residues" evidence="1">
    <location>
        <begin position="139"/>
        <end position="153"/>
    </location>
</feature>
<feature type="compositionally biased region" description="Basic and acidic residues" evidence="1">
    <location>
        <begin position="107"/>
        <end position="134"/>
    </location>
</feature>
<protein>
    <submittedName>
        <fullName evidence="3">Uncharacterized protein</fullName>
    </submittedName>
</protein>
<evidence type="ECO:0000313" key="4">
    <source>
        <dbReference type="Proteomes" id="UP000290809"/>
    </source>
</evidence>
<reference evidence="3 4" key="1">
    <citation type="journal article" date="2019" name="PLoS Pathog.">
        <title>Genome sequence of the bovine parasite Schistosoma bovis Tanzania.</title>
        <authorList>
            <person name="Oey H."/>
            <person name="Zakrzewski M."/>
            <person name="Gobert G."/>
            <person name="Gravermann K."/>
            <person name="Stoye J."/>
            <person name="Jones M."/>
            <person name="Mcmanus D."/>
            <person name="Krause L."/>
        </authorList>
    </citation>
    <scope>NUCLEOTIDE SEQUENCE [LARGE SCALE GENOMIC DNA]</scope>
    <source>
        <strain evidence="3 4">TAN1997</strain>
    </source>
</reference>
<keyword evidence="4" id="KW-1185">Reference proteome</keyword>
<evidence type="ECO:0000256" key="2">
    <source>
        <dbReference type="SAM" id="Phobius"/>
    </source>
</evidence>
<gene>
    <name evidence="3" type="ORF">DC041_0008406</name>
</gene>
<proteinExistence type="predicted"/>
<feature type="region of interest" description="Disordered" evidence="1">
    <location>
        <begin position="474"/>
        <end position="515"/>
    </location>
</feature>
<feature type="compositionally biased region" description="Polar residues" evidence="1">
    <location>
        <begin position="194"/>
        <end position="209"/>
    </location>
</feature>
<dbReference type="AlphaFoldDB" id="A0A430QN02"/>
<name>A0A430QN02_SCHBO</name>
<evidence type="ECO:0000313" key="3">
    <source>
        <dbReference type="EMBL" id="RTG89083.1"/>
    </source>
</evidence>
<evidence type="ECO:0000256" key="1">
    <source>
        <dbReference type="SAM" id="MobiDB-lite"/>
    </source>
</evidence>
<comment type="caution">
    <text evidence="3">The sequence shown here is derived from an EMBL/GenBank/DDBJ whole genome shotgun (WGS) entry which is preliminary data.</text>
</comment>
<keyword evidence="2" id="KW-1133">Transmembrane helix</keyword>
<feature type="compositionally biased region" description="Acidic residues" evidence="1">
    <location>
        <begin position="167"/>
        <end position="178"/>
    </location>
</feature>
<keyword evidence="2" id="KW-0812">Transmembrane</keyword>
<dbReference type="Proteomes" id="UP000290809">
    <property type="component" value="Unassembled WGS sequence"/>
</dbReference>
<dbReference type="EMBL" id="QMKO01001528">
    <property type="protein sequence ID" value="RTG89083.1"/>
    <property type="molecule type" value="Genomic_DNA"/>
</dbReference>
<feature type="compositionally biased region" description="Low complexity" evidence="1">
    <location>
        <begin position="400"/>
        <end position="429"/>
    </location>
</feature>
<feature type="transmembrane region" description="Helical" evidence="2">
    <location>
        <begin position="44"/>
        <end position="68"/>
    </location>
</feature>
<organism evidence="3 4">
    <name type="scientific">Schistosoma bovis</name>
    <name type="common">Blood fluke</name>
    <dbReference type="NCBI Taxonomy" id="6184"/>
    <lineage>
        <taxon>Eukaryota</taxon>
        <taxon>Metazoa</taxon>
        <taxon>Spiralia</taxon>
        <taxon>Lophotrochozoa</taxon>
        <taxon>Platyhelminthes</taxon>
        <taxon>Trematoda</taxon>
        <taxon>Digenea</taxon>
        <taxon>Strigeidida</taxon>
        <taxon>Schistosomatoidea</taxon>
        <taxon>Schistosomatidae</taxon>
        <taxon>Schistosoma</taxon>
    </lineage>
</organism>